<evidence type="ECO:0000313" key="5">
    <source>
        <dbReference type="EMBL" id="KAG6511482.1"/>
    </source>
</evidence>
<dbReference type="AlphaFoldDB" id="A0A8J5LEH1"/>
<evidence type="ECO:0000256" key="2">
    <source>
        <dbReference type="ARBA" id="ARBA00008912"/>
    </source>
</evidence>
<reference evidence="5 6" key="1">
    <citation type="submission" date="2020-08" db="EMBL/GenBank/DDBJ databases">
        <title>Plant Genome Project.</title>
        <authorList>
            <person name="Zhang R.-G."/>
        </authorList>
    </citation>
    <scope>NUCLEOTIDE SEQUENCE [LARGE SCALE GENOMIC DNA]</scope>
    <source>
        <tissue evidence="5">Rhizome</tissue>
    </source>
</reference>
<comment type="caution">
    <text evidence="5">The sequence shown here is derived from an EMBL/GenBank/DDBJ whole genome shotgun (WGS) entry which is preliminary data.</text>
</comment>
<dbReference type="GO" id="GO:0003899">
    <property type="term" value="F:DNA-directed RNA polymerase activity"/>
    <property type="evidence" value="ECO:0007669"/>
    <property type="project" value="InterPro"/>
</dbReference>
<keyword evidence="6" id="KW-1185">Reference proteome</keyword>
<comment type="subcellular location">
    <subcellularLocation>
        <location evidence="1">Nucleus</location>
    </subcellularLocation>
</comment>
<dbReference type="Pfam" id="PF03870">
    <property type="entry name" value="RNA_pol_Rpb8"/>
    <property type="match status" value="1"/>
</dbReference>
<dbReference type="SMART" id="SM00658">
    <property type="entry name" value="RPOL8c"/>
    <property type="match status" value="1"/>
</dbReference>
<accession>A0A8J5LEH1</accession>
<evidence type="ECO:0000256" key="3">
    <source>
        <dbReference type="ARBA" id="ARBA00023242"/>
    </source>
</evidence>
<dbReference type="Gene3D" id="2.40.50.140">
    <property type="entry name" value="Nucleic acid-binding proteins"/>
    <property type="match status" value="1"/>
</dbReference>
<feature type="region of interest" description="Disordered" evidence="4">
    <location>
        <begin position="1"/>
        <end position="53"/>
    </location>
</feature>
<feature type="compositionally biased region" description="Basic and acidic residues" evidence="4">
    <location>
        <begin position="29"/>
        <end position="45"/>
    </location>
</feature>
<proteinExistence type="inferred from homology"/>
<dbReference type="PANTHER" id="PTHR10917:SF0">
    <property type="entry name" value="DNA-DIRECTED RNA POLYMERASES I, II, AND III SUBUNIT RPABC3"/>
    <property type="match status" value="1"/>
</dbReference>
<dbReference type="InterPro" id="IPR012340">
    <property type="entry name" value="NA-bd_OB-fold"/>
</dbReference>
<feature type="compositionally biased region" description="Basic and acidic residues" evidence="4">
    <location>
        <begin position="1"/>
        <end position="19"/>
    </location>
</feature>
<gene>
    <name evidence="5" type="ORF">ZIOFF_029550</name>
</gene>
<evidence type="ECO:0000313" key="6">
    <source>
        <dbReference type="Proteomes" id="UP000734854"/>
    </source>
</evidence>
<dbReference type="InterPro" id="IPR005570">
    <property type="entry name" value="RPABC3"/>
</dbReference>
<dbReference type="GO" id="GO:0005666">
    <property type="term" value="C:RNA polymerase III complex"/>
    <property type="evidence" value="ECO:0007669"/>
    <property type="project" value="TreeGrafter"/>
</dbReference>
<protein>
    <submittedName>
        <fullName evidence="5">Uncharacterized protein</fullName>
    </submittedName>
</protein>
<dbReference type="GO" id="GO:0005736">
    <property type="term" value="C:RNA polymerase I complex"/>
    <property type="evidence" value="ECO:0007669"/>
    <property type="project" value="TreeGrafter"/>
</dbReference>
<name>A0A8J5LEH1_ZINOF</name>
<dbReference type="GO" id="GO:0006351">
    <property type="term" value="P:DNA-templated transcription"/>
    <property type="evidence" value="ECO:0007669"/>
    <property type="project" value="InterPro"/>
</dbReference>
<dbReference type="SUPFAM" id="SSF50249">
    <property type="entry name" value="Nucleic acid-binding proteins"/>
    <property type="match status" value="1"/>
</dbReference>
<keyword evidence="3" id="KW-0539">Nucleus</keyword>
<organism evidence="5 6">
    <name type="scientific">Zingiber officinale</name>
    <name type="common">Ginger</name>
    <name type="synonym">Amomum zingiber</name>
    <dbReference type="NCBI Taxonomy" id="94328"/>
    <lineage>
        <taxon>Eukaryota</taxon>
        <taxon>Viridiplantae</taxon>
        <taxon>Streptophyta</taxon>
        <taxon>Embryophyta</taxon>
        <taxon>Tracheophyta</taxon>
        <taxon>Spermatophyta</taxon>
        <taxon>Magnoliopsida</taxon>
        <taxon>Liliopsida</taxon>
        <taxon>Zingiberales</taxon>
        <taxon>Zingiberaceae</taxon>
        <taxon>Zingiber</taxon>
    </lineage>
</organism>
<dbReference type="GO" id="GO:0005665">
    <property type="term" value="C:RNA polymerase II, core complex"/>
    <property type="evidence" value="ECO:0007669"/>
    <property type="project" value="TreeGrafter"/>
</dbReference>
<evidence type="ECO:0000256" key="4">
    <source>
        <dbReference type="SAM" id="MobiDB-lite"/>
    </source>
</evidence>
<evidence type="ECO:0000256" key="1">
    <source>
        <dbReference type="ARBA" id="ARBA00004123"/>
    </source>
</evidence>
<comment type="similarity">
    <text evidence="2">Belongs to the eukaryotic RPB8 RNA polymerase subunit family.</text>
</comment>
<dbReference type="PANTHER" id="PTHR10917">
    <property type="entry name" value="DNA-DIRECTED RNA POLYMERASES I, II, AND III SUBUNIT RPABC3"/>
    <property type="match status" value="1"/>
</dbReference>
<dbReference type="EMBL" id="JACMSC010000008">
    <property type="protein sequence ID" value="KAG6511482.1"/>
    <property type="molecule type" value="Genomic_DNA"/>
</dbReference>
<sequence length="325" mass="36916">MVGDPKREAFSSNHRLQDGREEEDVALEEISHSMRDSKPKDKEGKGASLRGTTPKILKLPQFGMLQFENNAIGTSPKRLKLPQLRIVHVGNNFIGYILGKTQVSTAWDGKDSSFHSLGCGNLGTTPLGTFPKRLKVPQLEMLQFENDTIGYISRKTPGSTTWDGIVWEQFHWVYPEKTQASITWDATFVVVSQIEARREQFDMFMHLDVNTEIYPLHVGDKFTMVLSPTLILDGAPDTGYFLQGNRKSLADKFEYVTHGKLYKIVCFFFLPKRELPLFYFATPRIRGMESSLSKPAPSHPQSTLYRFRIGSIAIGNRMKNRSIHL</sequence>
<dbReference type="Proteomes" id="UP000734854">
    <property type="component" value="Unassembled WGS sequence"/>
</dbReference>